<dbReference type="InterPro" id="IPR011067">
    <property type="entry name" value="Plasmid_toxin/cell-grow_inhib"/>
</dbReference>
<dbReference type="SUPFAM" id="SSF50118">
    <property type="entry name" value="Cell growth inhibitor/plasmid maintenance toxic component"/>
    <property type="match status" value="1"/>
</dbReference>
<keyword evidence="3" id="KW-0540">Nuclease</keyword>
<dbReference type="PIRSF" id="PIRSF033490">
    <property type="entry name" value="MazF"/>
    <property type="match status" value="1"/>
</dbReference>
<dbReference type="GO" id="GO:0004521">
    <property type="term" value="F:RNA endonuclease activity"/>
    <property type="evidence" value="ECO:0007669"/>
    <property type="project" value="TreeGrafter"/>
</dbReference>
<keyword evidence="3" id="KW-0255">Endonuclease</keyword>
<evidence type="ECO:0000313" key="5">
    <source>
        <dbReference type="EMBL" id="NME43691.1"/>
    </source>
</evidence>
<reference evidence="6 7" key="1">
    <citation type="submission" date="2018-08" db="EMBL/GenBank/DDBJ databases">
        <title>A genome reference for cultivated species of the human gut microbiota.</title>
        <authorList>
            <person name="Zou Y."/>
            <person name="Xue W."/>
            <person name="Luo G."/>
        </authorList>
    </citation>
    <scope>NUCLEOTIDE SEQUENCE [LARGE SCALE GENOMIC DNA]</scope>
    <source>
        <strain evidence="6 7">TF08-11</strain>
    </source>
</reference>
<gene>
    <name evidence="6" type="ORF">DXC78_01685</name>
    <name evidence="5" type="ORF">HF861_02180</name>
    <name evidence="4" type="ORF">PND82_10300</name>
</gene>
<name>A0A3E3E744_9FIRM</name>
<protein>
    <recommendedName>
        <fullName evidence="3">mRNA interferase</fullName>
        <ecNumber evidence="3">3.1.-.-</ecNumber>
    </recommendedName>
</protein>
<dbReference type="Proteomes" id="UP001212981">
    <property type="component" value="Unassembled WGS sequence"/>
</dbReference>
<dbReference type="GO" id="GO:0016075">
    <property type="term" value="P:rRNA catabolic process"/>
    <property type="evidence" value="ECO:0007669"/>
    <property type="project" value="TreeGrafter"/>
</dbReference>
<evidence type="ECO:0000313" key="7">
    <source>
        <dbReference type="Proteomes" id="UP000260721"/>
    </source>
</evidence>
<evidence type="ECO:0000256" key="2">
    <source>
        <dbReference type="ARBA" id="ARBA00022649"/>
    </source>
</evidence>
<dbReference type="GO" id="GO:0003677">
    <property type="term" value="F:DNA binding"/>
    <property type="evidence" value="ECO:0007669"/>
    <property type="project" value="InterPro"/>
</dbReference>
<dbReference type="Proteomes" id="UP000540014">
    <property type="component" value="Unassembled WGS sequence"/>
</dbReference>
<comment type="function">
    <text evidence="3">Toxic component of a type II toxin-antitoxin (TA) system.</text>
</comment>
<dbReference type="EMBL" id="JAQLXO010000025">
    <property type="protein sequence ID" value="MDB7983207.1"/>
    <property type="molecule type" value="Genomic_DNA"/>
</dbReference>
<dbReference type="EMBL" id="JABAFR010000003">
    <property type="protein sequence ID" value="NME43691.1"/>
    <property type="molecule type" value="Genomic_DNA"/>
</dbReference>
<comment type="similarity">
    <text evidence="1 3">Belongs to the PemK/MazF family.</text>
</comment>
<dbReference type="Gene3D" id="2.30.30.110">
    <property type="match status" value="1"/>
</dbReference>
<dbReference type="PANTHER" id="PTHR33988">
    <property type="entry name" value="ENDORIBONUCLEASE MAZF-RELATED"/>
    <property type="match status" value="1"/>
</dbReference>
<dbReference type="EC" id="3.1.-.-" evidence="3"/>
<evidence type="ECO:0000256" key="3">
    <source>
        <dbReference type="PIRNR" id="PIRNR033490"/>
    </source>
</evidence>
<comment type="caution">
    <text evidence="6">The sequence shown here is derived from an EMBL/GenBank/DDBJ whole genome shotgun (WGS) entry which is preliminary data.</text>
</comment>
<evidence type="ECO:0000313" key="6">
    <source>
        <dbReference type="EMBL" id="RGD77812.1"/>
    </source>
</evidence>
<dbReference type="InterPro" id="IPR003477">
    <property type="entry name" value="PemK-like"/>
</dbReference>
<dbReference type="Proteomes" id="UP000260721">
    <property type="component" value="Unassembled WGS sequence"/>
</dbReference>
<dbReference type="GO" id="GO:0006402">
    <property type="term" value="P:mRNA catabolic process"/>
    <property type="evidence" value="ECO:0007669"/>
    <property type="project" value="TreeGrafter"/>
</dbReference>
<evidence type="ECO:0000313" key="8">
    <source>
        <dbReference type="Proteomes" id="UP000540014"/>
    </source>
</evidence>
<evidence type="ECO:0000256" key="1">
    <source>
        <dbReference type="ARBA" id="ARBA00007521"/>
    </source>
</evidence>
<dbReference type="RefSeq" id="WP_117445421.1">
    <property type="nucleotide sequence ID" value="NZ_CALZNX010000001.1"/>
</dbReference>
<keyword evidence="3" id="KW-0378">Hydrolase</keyword>
<reference evidence="5 8" key="2">
    <citation type="submission" date="2020-04" db="EMBL/GenBank/DDBJ databases">
        <authorList>
            <person name="Hitch T.C.A."/>
            <person name="Wylensek D."/>
            <person name="Clavel T."/>
        </authorList>
    </citation>
    <scope>NUCLEOTIDE SEQUENCE [LARGE SCALE GENOMIC DNA]</scope>
    <source>
        <strain evidence="5 8">BSM-383-APC-22F</strain>
    </source>
</reference>
<dbReference type="EMBL" id="QUSK01000003">
    <property type="protein sequence ID" value="RGD77812.1"/>
    <property type="molecule type" value="Genomic_DNA"/>
</dbReference>
<accession>A0A3E3E744</accession>
<reference evidence="4" key="3">
    <citation type="submission" date="2023-01" db="EMBL/GenBank/DDBJ databases">
        <title>Human gut microbiome strain richness.</title>
        <authorList>
            <person name="Chen-Liaw A."/>
        </authorList>
    </citation>
    <scope>NUCLEOTIDE SEQUENCE</scope>
    <source>
        <strain evidence="4">D8_m1001271B151109d0_201107</strain>
    </source>
</reference>
<dbReference type="PANTHER" id="PTHR33988:SF2">
    <property type="entry name" value="ENDORIBONUCLEASE MAZF"/>
    <property type="match status" value="1"/>
</dbReference>
<proteinExistence type="inferred from homology"/>
<sequence length="130" mass="14816">MRIRRGEIYIADMCMNIGSEQGGVRPVLILQNNKGNKHSPTTIVASITSRVGTKKYLPTHVYLPDDLGLKYRSIVLLEQIRVIDKSRLIHKVGKVPQRTMKIIDKKIMTSCGVSPNWHVLKKNYLKYSDP</sequence>
<dbReference type="GO" id="GO:0016787">
    <property type="term" value="F:hydrolase activity"/>
    <property type="evidence" value="ECO:0007669"/>
    <property type="project" value="UniProtKB-KW"/>
</dbReference>
<organism evidence="6 7">
    <name type="scientific">Faecalicoccus pleomorphus</name>
    <dbReference type="NCBI Taxonomy" id="1323"/>
    <lineage>
        <taxon>Bacteria</taxon>
        <taxon>Bacillati</taxon>
        <taxon>Bacillota</taxon>
        <taxon>Erysipelotrichia</taxon>
        <taxon>Erysipelotrichales</taxon>
        <taxon>Erysipelotrichaceae</taxon>
        <taxon>Faecalicoccus</taxon>
    </lineage>
</organism>
<dbReference type="AlphaFoldDB" id="A0A3E3E744"/>
<evidence type="ECO:0000313" key="4">
    <source>
        <dbReference type="EMBL" id="MDB7983207.1"/>
    </source>
</evidence>
<keyword evidence="2" id="KW-1277">Toxin-antitoxin system</keyword>
<dbReference type="Pfam" id="PF02452">
    <property type="entry name" value="PemK_toxin"/>
    <property type="match status" value="1"/>
</dbReference>